<keyword evidence="5" id="KW-0378">Hydrolase</keyword>
<evidence type="ECO:0000313" key="6">
    <source>
        <dbReference type="Proteomes" id="UP000243904"/>
    </source>
</evidence>
<reference evidence="6" key="1">
    <citation type="submission" date="2016-10" db="EMBL/GenBank/DDBJ databases">
        <authorList>
            <person name="Varghese N."/>
            <person name="Submissions S."/>
        </authorList>
    </citation>
    <scope>NUCLEOTIDE SEQUENCE [LARGE SCALE GENOMIC DNA]</scope>
    <source>
        <strain evidence="6">GAS369</strain>
    </source>
</reference>
<sequence length="490" mass="51648">MTRSLLSILSGLRFADYVSHDALGLAGLVRSGETSADELLDIALDRIDTVNSAINAVVDVFADTARAQIAQGLPDGPFTGVPFLLKDLFIDLAGTTTTSGAVFLKDTMAKRDSTVAERYRNAGLVIFGKTHSCEFGGSPTTESQLYGVTRNPWNLGYSAGGSSGGSSAAIAAGILPAANGSDAGGSIRSPAATCGLFGLKPTRGRAPLGPARFDGGGGIATVHALTRSVRDSAALLDAVAGPEPGASYASPVQSRPFLDEVQQQPKRLRIAVMPQSLFGDEVAPDCLTAVADAAALCASLGHIVEEAAPDVDAELYLRTRQVMKGAAAATGIHAAERGLGRKATDKDFEQATWEAYRYGLTVTGEDVMRAREAMFALHQQVAQFMTTYDMILSPTTALGPFMVGTMGPEYADDIAGTLRRRASAFTALANMTGQPAMSVPLFWDAANMPVGVQFWGRFAEEATLFQLAGQLERARPWFKRLPSMTLEAAR</sequence>
<dbReference type="PANTHER" id="PTHR11895:SF7">
    <property type="entry name" value="GLUTAMYL-TRNA(GLN) AMIDOTRANSFERASE SUBUNIT A, MITOCHONDRIAL"/>
    <property type="match status" value="1"/>
</dbReference>
<comment type="similarity">
    <text evidence="2">Belongs to the amidase family.</text>
</comment>
<dbReference type="Pfam" id="PF01425">
    <property type="entry name" value="Amidase"/>
    <property type="match status" value="1"/>
</dbReference>
<gene>
    <name evidence="5" type="ORF">SAMN05444158_7150</name>
</gene>
<dbReference type="SUPFAM" id="SSF75304">
    <property type="entry name" value="Amidase signature (AS) enzymes"/>
    <property type="match status" value="1"/>
</dbReference>
<dbReference type="InterPro" id="IPR036928">
    <property type="entry name" value="AS_sf"/>
</dbReference>
<keyword evidence="6" id="KW-1185">Reference proteome</keyword>
<dbReference type="AlphaFoldDB" id="A0A1H2BGH3"/>
<dbReference type="Proteomes" id="UP000243904">
    <property type="component" value="Chromosome I"/>
</dbReference>
<dbReference type="InterPro" id="IPR020556">
    <property type="entry name" value="Amidase_CS"/>
</dbReference>
<dbReference type="EMBL" id="LT629750">
    <property type="protein sequence ID" value="SDT57298.1"/>
    <property type="molecule type" value="Genomic_DNA"/>
</dbReference>
<organism evidence="5 6">
    <name type="scientific">Bradyrhizobium canariense</name>
    <dbReference type="NCBI Taxonomy" id="255045"/>
    <lineage>
        <taxon>Bacteria</taxon>
        <taxon>Pseudomonadati</taxon>
        <taxon>Pseudomonadota</taxon>
        <taxon>Alphaproteobacteria</taxon>
        <taxon>Hyphomicrobiales</taxon>
        <taxon>Nitrobacteraceae</taxon>
        <taxon>Bradyrhizobium</taxon>
    </lineage>
</organism>
<accession>A0A1H2BGH3</accession>
<dbReference type="Gene3D" id="3.90.1300.10">
    <property type="entry name" value="Amidase signature (AS) domain"/>
    <property type="match status" value="1"/>
</dbReference>
<proteinExistence type="inferred from homology"/>
<comment type="function">
    <text evidence="1">Hydrolyzes indole-3-acetamide (IAM) into indole-3-acetic acid (IAA).</text>
</comment>
<evidence type="ECO:0000259" key="4">
    <source>
        <dbReference type="Pfam" id="PF01425"/>
    </source>
</evidence>
<evidence type="ECO:0000256" key="3">
    <source>
        <dbReference type="ARBA" id="ARBA00021874"/>
    </source>
</evidence>
<dbReference type="PANTHER" id="PTHR11895">
    <property type="entry name" value="TRANSAMIDASE"/>
    <property type="match status" value="1"/>
</dbReference>
<dbReference type="InterPro" id="IPR023631">
    <property type="entry name" value="Amidase_dom"/>
</dbReference>
<dbReference type="GO" id="GO:0016787">
    <property type="term" value="F:hydrolase activity"/>
    <property type="evidence" value="ECO:0007669"/>
    <property type="project" value="UniProtKB-KW"/>
</dbReference>
<name>A0A1H2BGH3_9BRAD</name>
<evidence type="ECO:0000313" key="5">
    <source>
        <dbReference type="EMBL" id="SDT57298.1"/>
    </source>
</evidence>
<dbReference type="PROSITE" id="PS00571">
    <property type="entry name" value="AMIDASES"/>
    <property type="match status" value="1"/>
</dbReference>
<evidence type="ECO:0000256" key="2">
    <source>
        <dbReference type="ARBA" id="ARBA00009199"/>
    </source>
</evidence>
<protein>
    <recommendedName>
        <fullName evidence="3">Indoleacetamide hydrolase</fullName>
    </recommendedName>
</protein>
<dbReference type="InterPro" id="IPR000120">
    <property type="entry name" value="Amidase"/>
</dbReference>
<feature type="domain" description="Amidase" evidence="4">
    <location>
        <begin position="38"/>
        <end position="464"/>
    </location>
</feature>
<evidence type="ECO:0000256" key="1">
    <source>
        <dbReference type="ARBA" id="ARBA00003871"/>
    </source>
</evidence>
<dbReference type="RefSeq" id="WP_244548900.1">
    <property type="nucleotide sequence ID" value="NZ_LT629750.1"/>
</dbReference>